<sequence>MSNAVPSTQGPSAERKAGAAQALILVFTTQLPIMGLLSLIPIIPLLLQQFGSHPEARFLIPLLITAPSACIALLSPLAGWLADRLGRRRLLLAAVLGYGICGFAPYFLNDLVPIIISRFGLGITEAVIMTVANTLMGDFYPPEPRRKWLAVQSAVGSLSGTTLMFLGGVLGGFGWQGPFLLYLLAFVVFVLLLFFTWEPVAHRETSTIAGNNRFPVHQMCIIASVTLFCAVLYYVEVLQVSQVFHLLGLTNPADIGTAGAIAGLGVPLGALLFAKLSKQDINVHVIAVMLLFAIGLIGLGQASTVPWAVAAAFVAQVGCGMLIPALINWCLGSLSAQHRGRGVGIWTGAFFIGQFVSPFTVTLLASALGGLATAIVALGGVSAVALLVAWLLPRNLRQPSTLAS</sequence>
<dbReference type="Gene3D" id="1.20.1250.20">
    <property type="entry name" value="MFS general substrate transporter like domains"/>
    <property type="match status" value="1"/>
</dbReference>
<feature type="transmembrane region" description="Helical" evidence="7">
    <location>
        <begin position="114"/>
        <end position="136"/>
    </location>
</feature>
<feature type="domain" description="Major facilitator superfamily (MFS) profile" evidence="8">
    <location>
        <begin position="21"/>
        <end position="397"/>
    </location>
</feature>
<dbReference type="Proteomes" id="UP000590738">
    <property type="component" value="Unassembled WGS sequence"/>
</dbReference>
<feature type="transmembrane region" description="Helical" evidence="7">
    <location>
        <begin position="371"/>
        <end position="392"/>
    </location>
</feature>
<evidence type="ECO:0000256" key="4">
    <source>
        <dbReference type="ARBA" id="ARBA00022692"/>
    </source>
</evidence>
<evidence type="ECO:0000256" key="7">
    <source>
        <dbReference type="SAM" id="Phobius"/>
    </source>
</evidence>
<dbReference type="InterPro" id="IPR005829">
    <property type="entry name" value="Sugar_transporter_CS"/>
</dbReference>
<dbReference type="PANTHER" id="PTHR23517:SF2">
    <property type="entry name" value="MULTIDRUG RESISTANCE PROTEIN MDTH"/>
    <property type="match status" value="1"/>
</dbReference>
<feature type="transmembrane region" description="Helical" evidence="7">
    <location>
        <begin position="179"/>
        <end position="197"/>
    </location>
</feature>
<dbReference type="GO" id="GO:0022857">
    <property type="term" value="F:transmembrane transporter activity"/>
    <property type="evidence" value="ECO:0007669"/>
    <property type="project" value="InterPro"/>
</dbReference>
<proteinExistence type="predicted"/>
<dbReference type="GO" id="GO:0005886">
    <property type="term" value="C:plasma membrane"/>
    <property type="evidence" value="ECO:0007669"/>
    <property type="project" value="UniProtKB-SubCell"/>
</dbReference>
<dbReference type="PROSITE" id="PS50850">
    <property type="entry name" value="MFS"/>
    <property type="match status" value="1"/>
</dbReference>
<feature type="transmembrane region" description="Helical" evidence="7">
    <location>
        <begin position="218"/>
        <end position="235"/>
    </location>
</feature>
<dbReference type="PANTHER" id="PTHR23517">
    <property type="entry name" value="RESISTANCE PROTEIN MDTM, PUTATIVE-RELATED-RELATED"/>
    <property type="match status" value="1"/>
</dbReference>
<keyword evidence="5 7" id="KW-1133">Transmembrane helix</keyword>
<keyword evidence="2" id="KW-0813">Transport</keyword>
<feature type="transmembrane region" description="Helical" evidence="7">
    <location>
        <begin position="255"/>
        <end position="274"/>
    </location>
</feature>
<gene>
    <name evidence="9" type="ORF">H4B97_09210</name>
</gene>
<dbReference type="InterPro" id="IPR011701">
    <property type="entry name" value="MFS"/>
</dbReference>
<feature type="transmembrane region" description="Helical" evidence="7">
    <location>
        <begin position="343"/>
        <end position="365"/>
    </location>
</feature>
<feature type="transmembrane region" description="Helical" evidence="7">
    <location>
        <begin position="22"/>
        <end position="46"/>
    </location>
</feature>
<evidence type="ECO:0000256" key="6">
    <source>
        <dbReference type="ARBA" id="ARBA00023136"/>
    </source>
</evidence>
<keyword evidence="3" id="KW-1003">Cell membrane</keyword>
<dbReference type="SUPFAM" id="SSF103473">
    <property type="entry name" value="MFS general substrate transporter"/>
    <property type="match status" value="1"/>
</dbReference>
<keyword evidence="6 7" id="KW-0472">Membrane</keyword>
<protein>
    <submittedName>
        <fullName evidence="9">MFS transporter</fullName>
    </submittedName>
</protein>
<evidence type="ECO:0000256" key="1">
    <source>
        <dbReference type="ARBA" id="ARBA00004651"/>
    </source>
</evidence>
<dbReference type="Pfam" id="PF07690">
    <property type="entry name" value="MFS_1"/>
    <property type="match status" value="1"/>
</dbReference>
<reference evidence="9 10" key="1">
    <citation type="submission" date="2020-07" db="EMBL/GenBank/DDBJ databases">
        <title>Diversity of carbapenemase encoding genes among Pseudomonas putida group clinical isolates in a tertiary Brazilian hospital.</title>
        <authorList>
            <person name="Alberto-Lei F."/>
            <person name="Nodari C.S."/>
            <person name="Streling A.P."/>
            <person name="Paulino J.T."/>
            <person name="Bessa-Neto F.O."/>
            <person name="Cayo R."/>
            <person name="Gales A.C."/>
        </authorList>
    </citation>
    <scope>NUCLEOTIDE SEQUENCE [LARGE SCALE GENOMIC DNA]</scope>
    <source>
        <strain evidence="9 10">12273</strain>
    </source>
</reference>
<evidence type="ECO:0000256" key="5">
    <source>
        <dbReference type="ARBA" id="ARBA00022989"/>
    </source>
</evidence>
<dbReference type="AlphaFoldDB" id="A0A7W2QTX4"/>
<name>A0A7W2QTX4_9PSED</name>
<evidence type="ECO:0000259" key="8">
    <source>
        <dbReference type="PROSITE" id="PS50850"/>
    </source>
</evidence>
<evidence type="ECO:0000313" key="9">
    <source>
        <dbReference type="EMBL" id="MBA6142647.1"/>
    </source>
</evidence>
<feature type="transmembrane region" description="Helical" evidence="7">
    <location>
        <begin position="281"/>
        <end position="301"/>
    </location>
</feature>
<dbReference type="PROSITE" id="PS00216">
    <property type="entry name" value="SUGAR_TRANSPORT_1"/>
    <property type="match status" value="1"/>
</dbReference>
<feature type="transmembrane region" description="Helical" evidence="7">
    <location>
        <begin position="90"/>
        <end position="108"/>
    </location>
</feature>
<accession>A0A7W2QTX4</accession>
<comment type="subcellular location">
    <subcellularLocation>
        <location evidence="1">Cell membrane</location>
        <topology evidence="1">Multi-pass membrane protein</topology>
    </subcellularLocation>
</comment>
<dbReference type="CDD" id="cd17473">
    <property type="entry name" value="MFS_arabinose_efflux_permease_like"/>
    <property type="match status" value="1"/>
</dbReference>
<feature type="transmembrane region" description="Helical" evidence="7">
    <location>
        <begin position="58"/>
        <end position="78"/>
    </location>
</feature>
<dbReference type="InterPro" id="IPR050171">
    <property type="entry name" value="MFS_Transporters"/>
</dbReference>
<keyword evidence="4 7" id="KW-0812">Transmembrane</keyword>
<dbReference type="RefSeq" id="WP_029886835.1">
    <property type="nucleotide sequence ID" value="NZ_BQHP01000004.1"/>
</dbReference>
<evidence type="ECO:0000256" key="3">
    <source>
        <dbReference type="ARBA" id="ARBA00022475"/>
    </source>
</evidence>
<feature type="transmembrane region" description="Helical" evidence="7">
    <location>
        <begin position="148"/>
        <end position="173"/>
    </location>
</feature>
<evidence type="ECO:0000313" key="10">
    <source>
        <dbReference type="Proteomes" id="UP000590738"/>
    </source>
</evidence>
<comment type="caution">
    <text evidence="9">The sequence shown here is derived from an EMBL/GenBank/DDBJ whole genome shotgun (WGS) entry which is preliminary data.</text>
</comment>
<feature type="transmembrane region" description="Helical" evidence="7">
    <location>
        <begin position="307"/>
        <end position="331"/>
    </location>
</feature>
<dbReference type="InterPro" id="IPR020846">
    <property type="entry name" value="MFS_dom"/>
</dbReference>
<dbReference type="EMBL" id="JACGCZ010000012">
    <property type="protein sequence ID" value="MBA6142647.1"/>
    <property type="molecule type" value="Genomic_DNA"/>
</dbReference>
<evidence type="ECO:0000256" key="2">
    <source>
        <dbReference type="ARBA" id="ARBA00022448"/>
    </source>
</evidence>
<organism evidence="9 10">
    <name type="scientific">Pseudomonas juntendi</name>
    <dbReference type="NCBI Taxonomy" id="2666183"/>
    <lineage>
        <taxon>Bacteria</taxon>
        <taxon>Pseudomonadati</taxon>
        <taxon>Pseudomonadota</taxon>
        <taxon>Gammaproteobacteria</taxon>
        <taxon>Pseudomonadales</taxon>
        <taxon>Pseudomonadaceae</taxon>
        <taxon>Pseudomonas</taxon>
    </lineage>
</organism>
<dbReference type="InterPro" id="IPR036259">
    <property type="entry name" value="MFS_trans_sf"/>
</dbReference>